<evidence type="ECO:0000259" key="1">
    <source>
        <dbReference type="Pfam" id="PF13622"/>
    </source>
</evidence>
<evidence type="ECO:0000313" key="4">
    <source>
        <dbReference type="Proteomes" id="UP001526246"/>
    </source>
</evidence>
<evidence type="ECO:0000313" key="3">
    <source>
        <dbReference type="EMBL" id="MCW3798718.1"/>
    </source>
</evidence>
<dbReference type="InterPro" id="IPR029069">
    <property type="entry name" value="HotDog_dom_sf"/>
</dbReference>
<dbReference type="Gene3D" id="2.40.160.210">
    <property type="entry name" value="Acyl-CoA thioesterase, double hotdog domain"/>
    <property type="match status" value="1"/>
</dbReference>
<dbReference type="Pfam" id="PF13622">
    <property type="entry name" value="4HBT_3"/>
    <property type="match status" value="1"/>
</dbReference>
<reference evidence="3 4" key="1">
    <citation type="submission" date="2022-10" db="EMBL/GenBank/DDBJ databases">
        <title>Sphingomonas sp.</title>
        <authorList>
            <person name="Jin C."/>
        </authorList>
    </citation>
    <scope>NUCLEOTIDE SEQUENCE [LARGE SCALE GENOMIC DNA]</scope>
    <source>
        <strain evidence="3 4">BN140010</strain>
    </source>
</reference>
<sequence length="263" mass="27632">MSDSPTLNQVLDAFVPAGTGLTGTAPESWAQGRTLYGGMTAALAWAATVRTLPDLPPLRSAQIAFVGPASGSLQIVPTLIRRGRSAAFVRTSVTGEAGAAAECLFSCGAPRDSRVAHRSPNAPSVPRPADCGPLFPGGPGPSFARNFEMLLAAGNRPFSGGEPSFTCWTRYTRPQGVEPLTAVLALADALPPAAMVSFPEFGIISSMTWTIEVDALPADADAWFLQQATAEDTGDGYSRQAMTLWDDSGRRLFAARQTVTIFV</sequence>
<dbReference type="EMBL" id="JAPDOB010000002">
    <property type="protein sequence ID" value="MCW3798718.1"/>
    <property type="molecule type" value="Genomic_DNA"/>
</dbReference>
<dbReference type="InterPro" id="IPR049449">
    <property type="entry name" value="TesB_ACOT8-like_N"/>
</dbReference>
<proteinExistence type="predicted"/>
<evidence type="ECO:0000259" key="2">
    <source>
        <dbReference type="Pfam" id="PF20789"/>
    </source>
</evidence>
<dbReference type="Pfam" id="PF20789">
    <property type="entry name" value="4HBT_3C"/>
    <property type="match status" value="1"/>
</dbReference>
<comment type="caution">
    <text evidence="3">The sequence shown here is derived from an EMBL/GenBank/DDBJ whole genome shotgun (WGS) entry which is preliminary data.</text>
</comment>
<feature type="domain" description="Acyl-CoA thioesterase-like C-terminal" evidence="2">
    <location>
        <begin position="129"/>
        <end position="260"/>
    </location>
</feature>
<protein>
    <submittedName>
        <fullName evidence="3">Thioesterase family protein</fullName>
    </submittedName>
</protein>
<dbReference type="InterPro" id="IPR049450">
    <property type="entry name" value="ACOT8-like_C"/>
</dbReference>
<gene>
    <name evidence="3" type="ORF">OMW55_12960</name>
</gene>
<dbReference type="SUPFAM" id="SSF54637">
    <property type="entry name" value="Thioesterase/thiol ester dehydrase-isomerase"/>
    <property type="match status" value="2"/>
</dbReference>
<name>A0ABT3JI20_9SPHN</name>
<dbReference type="Proteomes" id="UP001526246">
    <property type="component" value="Unassembled WGS sequence"/>
</dbReference>
<dbReference type="RefSeq" id="WP_264883719.1">
    <property type="nucleotide sequence ID" value="NZ_JAPDOB010000002.1"/>
</dbReference>
<keyword evidence="4" id="KW-1185">Reference proteome</keyword>
<organism evidence="3 4">
    <name type="scientific">Sphingomonas arvum</name>
    <dbReference type="NCBI Taxonomy" id="2992113"/>
    <lineage>
        <taxon>Bacteria</taxon>
        <taxon>Pseudomonadati</taxon>
        <taxon>Pseudomonadota</taxon>
        <taxon>Alphaproteobacteria</taxon>
        <taxon>Sphingomonadales</taxon>
        <taxon>Sphingomonadaceae</taxon>
        <taxon>Sphingomonas</taxon>
    </lineage>
</organism>
<dbReference type="InterPro" id="IPR042171">
    <property type="entry name" value="Acyl-CoA_hotdog"/>
</dbReference>
<feature type="domain" description="Acyl-CoA thioesterase-like N-terminal HotDog" evidence="1">
    <location>
        <begin position="26"/>
        <end position="104"/>
    </location>
</feature>
<accession>A0ABT3JI20</accession>